<dbReference type="PANTHER" id="PTHR30250">
    <property type="entry name" value="PST FAMILY PREDICTED COLANIC ACID TRANSPORTER"/>
    <property type="match status" value="1"/>
</dbReference>
<evidence type="ECO:0000313" key="9">
    <source>
        <dbReference type="Proteomes" id="UP000479773"/>
    </source>
</evidence>
<keyword evidence="3 6" id="KW-0812">Transmembrane</keyword>
<keyword evidence="2" id="KW-1003">Cell membrane</keyword>
<name>A0A4P8LGS8_BACFG</name>
<evidence type="ECO:0000313" key="7">
    <source>
        <dbReference type="EMBL" id="KAA4751085.1"/>
    </source>
</evidence>
<dbReference type="PANTHER" id="PTHR30250:SF11">
    <property type="entry name" value="O-ANTIGEN TRANSPORTER-RELATED"/>
    <property type="match status" value="1"/>
</dbReference>
<dbReference type="InterPro" id="IPR050833">
    <property type="entry name" value="Poly_Biosynth_Transport"/>
</dbReference>
<organism evidence="7 9">
    <name type="scientific">Bacteroides fragilis</name>
    <dbReference type="NCBI Taxonomy" id="817"/>
    <lineage>
        <taxon>Bacteria</taxon>
        <taxon>Pseudomonadati</taxon>
        <taxon>Bacteroidota</taxon>
        <taxon>Bacteroidia</taxon>
        <taxon>Bacteroidales</taxon>
        <taxon>Bacteroidaceae</taxon>
        <taxon>Bacteroides</taxon>
    </lineage>
</organism>
<keyword evidence="5 6" id="KW-0472">Membrane</keyword>
<feature type="transmembrane region" description="Helical" evidence="6">
    <location>
        <begin position="34"/>
        <end position="57"/>
    </location>
</feature>
<evidence type="ECO:0000256" key="6">
    <source>
        <dbReference type="SAM" id="Phobius"/>
    </source>
</evidence>
<evidence type="ECO:0000313" key="8">
    <source>
        <dbReference type="EMBL" id="QKH84138.1"/>
    </source>
</evidence>
<feature type="transmembrane region" description="Helical" evidence="6">
    <location>
        <begin position="343"/>
        <end position="365"/>
    </location>
</feature>
<feature type="transmembrane region" description="Helical" evidence="6">
    <location>
        <begin position="306"/>
        <end position="331"/>
    </location>
</feature>
<evidence type="ECO:0000313" key="10">
    <source>
        <dbReference type="Proteomes" id="UP000501467"/>
    </source>
</evidence>
<feature type="transmembrane region" description="Helical" evidence="6">
    <location>
        <begin position="225"/>
        <end position="250"/>
    </location>
</feature>
<dbReference type="GO" id="GO:0005886">
    <property type="term" value="C:plasma membrane"/>
    <property type="evidence" value="ECO:0007669"/>
    <property type="project" value="UniProtKB-SubCell"/>
</dbReference>
<proteinExistence type="predicted"/>
<dbReference type="EMBL" id="CP054003">
    <property type="protein sequence ID" value="QKH84138.1"/>
    <property type="molecule type" value="Genomic_DNA"/>
</dbReference>
<comment type="subcellular location">
    <subcellularLocation>
        <location evidence="1">Cell membrane</location>
        <topology evidence="1">Multi-pass membrane protein</topology>
    </subcellularLocation>
</comment>
<evidence type="ECO:0000256" key="2">
    <source>
        <dbReference type="ARBA" id="ARBA00022475"/>
    </source>
</evidence>
<reference evidence="7 9" key="1">
    <citation type="journal article" date="2019" name="Nat. Med.">
        <title>A library of human gut bacterial isolates paired with longitudinal multiomics data enables mechanistic microbiome research.</title>
        <authorList>
            <person name="Poyet M."/>
            <person name="Groussin M."/>
            <person name="Gibbons S.M."/>
            <person name="Avila-Pacheco J."/>
            <person name="Jiang X."/>
            <person name="Kearney S.M."/>
            <person name="Perrotta A.R."/>
            <person name="Berdy B."/>
            <person name="Zhao S."/>
            <person name="Lieberman T.D."/>
            <person name="Swanson P.K."/>
            <person name="Smith M."/>
            <person name="Roesemann S."/>
            <person name="Alexander J.E."/>
            <person name="Rich S.A."/>
            <person name="Livny J."/>
            <person name="Vlamakis H."/>
            <person name="Clish C."/>
            <person name="Bullock K."/>
            <person name="Deik A."/>
            <person name="Scott J."/>
            <person name="Pierce K.A."/>
            <person name="Xavier R.J."/>
            <person name="Alm E.J."/>
        </authorList>
    </citation>
    <scope>NUCLEOTIDE SEQUENCE [LARGE SCALE GENOMIC DNA]</scope>
    <source>
        <strain evidence="7 9">BIOML-A106</strain>
    </source>
</reference>
<sequence length="492" mass="54892">MSQEEQYRRVAKNTVTLGGAQLVQMGVTLIRAKIVAILLGATGMGINSLMLSVISVMQQVSAVGIYQSGVREMSVIAGENKQKLSKFRKIFLLLSLVCGLGGMLLMILLSPLLSLLLFNNFDYMWWLALGALTLVFMALYSGYSVIMQATQNVGLMAKSSMAGAVLGLVLIIPLFYFFGIFAIIPAIILNYAAFYLSFRYFEHKIDFDRVCKYTKKEFLTYSGPILKLGVILMASMIATTFFSFMLNLFINRFGSIEEVGLYQSAASIITQGMLIINVILASDFFPRISVIHTDCIQMQHTIKQQADIILLIIAPISVLIISLAPFIVWLLLSPEFTPVINLIRLMGMALIFKAMWILMSYIILAKGDKRSYFFFDALLGNGINLLISIIGFYFGGLNGLALAYLIGSVFMVGLLWGVTRNRYKITLAVYDLIKMVILSLFVIVTYLVATYVQGVLGYGMLTLICILISSYSLIQLNRKINIIEIIRNRLLR</sequence>
<feature type="transmembrane region" description="Helical" evidence="6">
    <location>
        <begin position="372"/>
        <end position="394"/>
    </location>
</feature>
<dbReference type="RefSeq" id="WP_005776608.1">
    <property type="nucleotide sequence ID" value="NZ_CP036550.1"/>
</dbReference>
<dbReference type="Proteomes" id="UP000479773">
    <property type="component" value="Unassembled WGS sequence"/>
</dbReference>
<evidence type="ECO:0000256" key="3">
    <source>
        <dbReference type="ARBA" id="ARBA00022692"/>
    </source>
</evidence>
<feature type="transmembrane region" description="Helical" evidence="6">
    <location>
        <begin position="400"/>
        <end position="418"/>
    </location>
</feature>
<evidence type="ECO:0000256" key="1">
    <source>
        <dbReference type="ARBA" id="ARBA00004651"/>
    </source>
</evidence>
<feature type="transmembrane region" description="Helical" evidence="6">
    <location>
        <begin position="425"/>
        <end position="449"/>
    </location>
</feature>
<protein>
    <submittedName>
        <fullName evidence="7">Oligosaccharide flippase family protein</fullName>
    </submittedName>
</protein>
<evidence type="ECO:0000256" key="4">
    <source>
        <dbReference type="ARBA" id="ARBA00022989"/>
    </source>
</evidence>
<dbReference type="Proteomes" id="UP000501467">
    <property type="component" value="Chromosome"/>
</dbReference>
<feature type="transmembrane region" description="Helical" evidence="6">
    <location>
        <begin position="178"/>
        <end position="198"/>
    </location>
</feature>
<gene>
    <name evidence="7" type="ORF">F3B44_14955</name>
    <name evidence="8" type="ORF">FOC69_07125</name>
</gene>
<accession>A0A4P8LGS8</accession>
<dbReference type="Pfam" id="PF13440">
    <property type="entry name" value="Polysacc_synt_3"/>
    <property type="match status" value="1"/>
</dbReference>
<feature type="transmembrane region" description="Helical" evidence="6">
    <location>
        <begin position="90"/>
        <end position="117"/>
    </location>
</feature>
<feature type="transmembrane region" description="Helical" evidence="6">
    <location>
        <begin position="123"/>
        <end position="143"/>
    </location>
</feature>
<evidence type="ECO:0000256" key="5">
    <source>
        <dbReference type="ARBA" id="ARBA00023136"/>
    </source>
</evidence>
<dbReference type="AlphaFoldDB" id="A0A4P8LGS8"/>
<feature type="transmembrane region" description="Helical" evidence="6">
    <location>
        <begin position="155"/>
        <end position="172"/>
    </location>
</feature>
<dbReference type="EMBL" id="VWEQ01000013">
    <property type="protein sequence ID" value="KAA4751085.1"/>
    <property type="molecule type" value="Genomic_DNA"/>
</dbReference>
<feature type="transmembrane region" description="Helical" evidence="6">
    <location>
        <begin position="455"/>
        <end position="474"/>
    </location>
</feature>
<reference evidence="8 10" key="2">
    <citation type="submission" date="2020-05" db="EMBL/GenBank/DDBJ databases">
        <title>FDA dAtabase for Regulatory Grade micrObial Sequences (FDA-ARGOS): Supporting development and validation of Infectious Disease Dx tests.</title>
        <authorList>
            <person name="Bojja K."/>
            <person name="Kessler A."/>
            <person name="Tallon L."/>
            <person name="Sadzewicz L."/>
            <person name="Zhao X."/>
            <person name="Vavikolanu K."/>
            <person name="Mehta A."/>
            <person name="Aluvathingal J."/>
            <person name="Nadendla S."/>
            <person name="Myers T."/>
            <person name="Yan Y."/>
            <person name="Sichtig H."/>
        </authorList>
    </citation>
    <scope>NUCLEOTIDE SEQUENCE [LARGE SCALE GENOMIC DNA]</scope>
    <source>
        <strain evidence="8 10">FDAARGOS_763</strain>
    </source>
</reference>
<keyword evidence="4 6" id="KW-1133">Transmembrane helix</keyword>
<feature type="transmembrane region" description="Helical" evidence="6">
    <location>
        <begin position="262"/>
        <end position="285"/>
    </location>
</feature>